<evidence type="ECO:0000313" key="2">
    <source>
        <dbReference type="EMBL" id="OCA88910.1"/>
    </source>
</evidence>
<name>A0A1B9AYM9_9BACI</name>
<evidence type="ECO:0000256" key="1">
    <source>
        <dbReference type="SAM" id="MobiDB-lite"/>
    </source>
</evidence>
<evidence type="ECO:0000313" key="3">
    <source>
        <dbReference type="Proteomes" id="UP000092578"/>
    </source>
</evidence>
<feature type="region of interest" description="Disordered" evidence="1">
    <location>
        <begin position="86"/>
        <end position="160"/>
    </location>
</feature>
<keyword evidence="3" id="KW-1185">Reference proteome</keyword>
<feature type="compositionally biased region" description="Polar residues" evidence="1">
    <location>
        <begin position="93"/>
        <end position="109"/>
    </location>
</feature>
<dbReference type="EMBL" id="MAYT01000012">
    <property type="protein sequence ID" value="OCA88910.1"/>
    <property type="molecule type" value="Genomic_DNA"/>
</dbReference>
<feature type="compositionally biased region" description="Low complexity" evidence="1">
    <location>
        <begin position="117"/>
        <end position="133"/>
    </location>
</feature>
<reference evidence="3" key="1">
    <citation type="submission" date="2016-05" db="EMBL/GenBank/DDBJ databases">
        <authorList>
            <person name="Liu B."/>
            <person name="Wang J."/>
            <person name="Zhu Y."/>
            <person name="Liu G."/>
            <person name="Chen Q."/>
            <person name="Chen Z."/>
            <person name="Lan J."/>
            <person name="Che J."/>
            <person name="Ge C."/>
            <person name="Shi H."/>
            <person name="Pan Z."/>
            <person name="Liu X."/>
        </authorList>
    </citation>
    <scope>NUCLEOTIDE SEQUENCE [LARGE SCALE GENOMIC DNA]</scope>
    <source>
        <strain evidence="3">FJAT-27215</strain>
    </source>
</reference>
<comment type="caution">
    <text evidence="2">The sequence shown here is derived from an EMBL/GenBank/DDBJ whole genome shotgun (WGS) entry which is preliminary data.</text>
</comment>
<sequence length="275" mass="29068">MRKFFKIALVTLLVLAAGTGTAVYYFMKVKKYDVADKKVDEIIEKQYSIQLPDGTPLPEGVKKDANGNVLVNEKGHYILTDGTTVDPKKWLSESDSNPPGSKGTASANTLPAGKNNGTSDGGKTTAAGTDGKTNATSPNGTQSNNPKAPPVSSAAPSQKATVDTIKKRYAPSFSSLQGQAEGQLGSLISQAKSEYAQKKANGEAINPAYFYQKYTGAASAVEAKTDAAFNTLYDSLVSELKKNNYSSSHAKAFKDSYESAKESRKKALLSKATGG</sequence>
<dbReference type="Proteomes" id="UP000092578">
    <property type="component" value="Unassembled WGS sequence"/>
</dbReference>
<gene>
    <name evidence="2" type="ORF">A8F95_05660</name>
</gene>
<dbReference type="AlphaFoldDB" id="A0A1B9AYM9"/>
<feature type="compositionally biased region" description="Low complexity" evidence="1">
    <location>
        <begin position="143"/>
        <end position="160"/>
    </location>
</feature>
<proteinExistence type="predicted"/>
<protein>
    <submittedName>
        <fullName evidence="2">Uncharacterized protein</fullName>
    </submittedName>
</protein>
<organism evidence="2 3">
    <name type="scientific">Pseudobacillus wudalianchiensis</name>
    <dbReference type="NCBI Taxonomy" id="1743143"/>
    <lineage>
        <taxon>Bacteria</taxon>
        <taxon>Bacillati</taxon>
        <taxon>Bacillota</taxon>
        <taxon>Bacilli</taxon>
        <taxon>Bacillales</taxon>
        <taxon>Bacillaceae</taxon>
        <taxon>Pseudobacillus</taxon>
    </lineage>
</organism>
<accession>A0A1B9AYM9</accession>
<dbReference type="RefSeq" id="WP_065410223.1">
    <property type="nucleotide sequence ID" value="NZ_MAYT01000012.1"/>
</dbReference>